<gene>
    <name evidence="8" type="ORF">MKK02DRAFT_5538</name>
</gene>
<evidence type="ECO:0000313" key="9">
    <source>
        <dbReference type="Proteomes" id="UP001164286"/>
    </source>
</evidence>
<evidence type="ECO:0000256" key="3">
    <source>
        <dbReference type="ARBA" id="ARBA00023125"/>
    </source>
</evidence>
<evidence type="ECO:0000259" key="7">
    <source>
        <dbReference type="Pfam" id="PF04182"/>
    </source>
</evidence>
<dbReference type="InterPro" id="IPR007309">
    <property type="entry name" value="TFIIIC_Bblock-bd"/>
</dbReference>
<evidence type="ECO:0000256" key="6">
    <source>
        <dbReference type="SAM" id="MobiDB-lite"/>
    </source>
</evidence>
<dbReference type="RefSeq" id="XP_052944329.1">
    <property type="nucleotide sequence ID" value="XM_053093673.1"/>
</dbReference>
<evidence type="ECO:0000256" key="2">
    <source>
        <dbReference type="ARBA" id="ARBA00022553"/>
    </source>
</evidence>
<dbReference type="GO" id="GO:0005634">
    <property type="term" value="C:nucleus"/>
    <property type="evidence" value="ECO:0007669"/>
    <property type="project" value="UniProtKB-SubCell"/>
</dbReference>
<keyword evidence="3" id="KW-0238">DNA-binding</keyword>
<feature type="region of interest" description="Disordered" evidence="6">
    <location>
        <begin position="237"/>
        <end position="265"/>
    </location>
</feature>
<dbReference type="GO" id="GO:0042791">
    <property type="term" value="P:5S class rRNA transcription by RNA polymerase III"/>
    <property type="evidence" value="ECO:0007669"/>
    <property type="project" value="TreeGrafter"/>
</dbReference>
<keyword evidence="4" id="KW-0804">Transcription</keyword>
<evidence type="ECO:0000256" key="5">
    <source>
        <dbReference type="ARBA" id="ARBA00023242"/>
    </source>
</evidence>
<keyword evidence="9" id="KW-1185">Reference proteome</keyword>
<dbReference type="GO" id="GO:0003677">
    <property type="term" value="F:DNA binding"/>
    <property type="evidence" value="ECO:0007669"/>
    <property type="project" value="UniProtKB-KW"/>
</dbReference>
<keyword evidence="5" id="KW-0539">Nucleus</keyword>
<dbReference type="Proteomes" id="UP001164286">
    <property type="component" value="Unassembled WGS sequence"/>
</dbReference>
<feature type="non-terminal residue" evidence="8">
    <location>
        <position position="1"/>
    </location>
</feature>
<accession>A0AA38H683</accession>
<proteinExistence type="predicted"/>
<feature type="compositionally biased region" description="Pro residues" evidence="6">
    <location>
        <begin position="237"/>
        <end position="247"/>
    </location>
</feature>
<organism evidence="8 9">
    <name type="scientific">Dioszegia hungarica</name>
    <dbReference type="NCBI Taxonomy" id="4972"/>
    <lineage>
        <taxon>Eukaryota</taxon>
        <taxon>Fungi</taxon>
        <taxon>Dikarya</taxon>
        <taxon>Basidiomycota</taxon>
        <taxon>Agaricomycotina</taxon>
        <taxon>Tremellomycetes</taxon>
        <taxon>Tremellales</taxon>
        <taxon>Bulleribasidiaceae</taxon>
        <taxon>Dioszegia</taxon>
    </lineage>
</organism>
<dbReference type="PANTHER" id="PTHR15180:SF1">
    <property type="entry name" value="GENERAL TRANSCRIPTION FACTOR 3C POLYPEPTIDE 1"/>
    <property type="match status" value="1"/>
</dbReference>
<evidence type="ECO:0000313" key="8">
    <source>
        <dbReference type="EMBL" id="KAI9634552.1"/>
    </source>
</evidence>
<dbReference type="AlphaFoldDB" id="A0AA38H683"/>
<protein>
    <recommendedName>
        <fullName evidence="7">B-block binding subunit of TFIIIC domain-containing protein</fullName>
    </recommendedName>
</protein>
<dbReference type="PANTHER" id="PTHR15180">
    <property type="entry name" value="GENERAL TRANSCRIPTION FACTOR 3C POLYPEPTIDE 1"/>
    <property type="match status" value="1"/>
</dbReference>
<sequence length="373" mass="40758">MRIHEVLDACIEYVAYEGVLGSDVLRLQEHLAKRDSYLDATSFAYIYTLLCQHPSIRIAISTYPLGAAAQGEDAKGKGKGGQKGLDQIKGEDGTVLFTFLDEDDAELGGDPVDKTDLAGLAAKWGSRLRIRCTDDEVYFRLTGSHQKIPKLTLPVLHMLQLAARSREKGITAIELGPMVGASQGSTFYYMKVLTDAGLCAKVPAVLHGSITNLLVFHPFLELNENYRAIKKLGPLPGSAPAPAPTSDPAPAEDEDDPAIDDNGGTGLTGFDFRPITEPELMNGHIVKERLLQLLDHPALQNHLLKARNLLAMIGWNHQTLLRHRRAMTRVLASLVMNGVVERLAVGPKRVDCLRLTKFNPDYKGPPKPSATVQ</sequence>
<comment type="caution">
    <text evidence="8">The sequence shown here is derived from an EMBL/GenBank/DDBJ whole genome shotgun (WGS) entry which is preliminary data.</text>
</comment>
<feature type="compositionally biased region" description="Acidic residues" evidence="6">
    <location>
        <begin position="250"/>
        <end position="259"/>
    </location>
</feature>
<dbReference type="GO" id="GO:0006384">
    <property type="term" value="P:transcription initiation at RNA polymerase III promoter"/>
    <property type="evidence" value="ECO:0007669"/>
    <property type="project" value="InterPro"/>
</dbReference>
<dbReference type="InterPro" id="IPR044210">
    <property type="entry name" value="Tfc3-like"/>
</dbReference>
<reference evidence="8" key="1">
    <citation type="journal article" date="2022" name="G3 (Bethesda)">
        <title>High quality genome of the basidiomycete yeast Dioszegia hungarica PDD-24b-2 isolated from cloud water.</title>
        <authorList>
            <person name="Jarrige D."/>
            <person name="Haridas S."/>
            <person name="Bleykasten-Grosshans C."/>
            <person name="Joly M."/>
            <person name="Nadalig T."/>
            <person name="Sancelme M."/>
            <person name="Vuilleumier S."/>
            <person name="Grigoriev I.V."/>
            <person name="Amato P."/>
            <person name="Bringel F."/>
        </authorList>
    </citation>
    <scope>NUCLEOTIDE SEQUENCE</scope>
    <source>
        <strain evidence="8">PDD-24b-2</strain>
    </source>
</reference>
<evidence type="ECO:0000256" key="1">
    <source>
        <dbReference type="ARBA" id="ARBA00004123"/>
    </source>
</evidence>
<dbReference type="GeneID" id="77732878"/>
<keyword evidence="2" id="KW-0597">Phosphoprotein</keyword>
<evidence type="ECO:0000256" key="4">
    <source>
        <dbReference type="ARBA" id="ARBA00023163"/>
    </source>
</evidence>
<dbReference type="EMBL" id="JAKWFO010000007">
    <property type="protein sequence ID" value="KAI9634552.1"/>
    <property type="molecule type" value="Genomic_DNA"/>
</dbReference>
<dbReference type="Pfam" id="PF04182">
    <property type="entry name" value="B-block_TFIIIC"/>
    <property type="match status" value="1"/>
</dbReference>
<dbReference type="GO" id="GO:0000127">
    <property type="term" value="C:transcription factor TFIIIC complex"/>
    <property type="evidence" value="ECO:0007669"/>
    <property type="project" value="InterPro"/>
</dbReference>
<name>A0AA38H683_9TREE</name>
<comment type="subcellular location">
    <subcellularLocation>
        <location evidence="1">Nucleus</location>
    </subcellularLocation>
</comment>
<feature type="domain" description="B-block binding subunit of TFIIIC" evidence="7">
    <location>
        <begin position="158"/>
        <end position="220"/>
    </location>
</feature>